<dbReference type="Gene3D" id="1.10.260.40">
    <property type="entry name" value="lambda repressor-like DNA-binding domains"/>
    <property type="match status" value="1"/>
</dbReference>
<evidence type="ECO:0000256" key="1">
    <source>
        <dbReference type="ARBA" id="ARBA00023015"/>
    </source>
</evidence>
<dbReference type="InterPro" id="IPR039418">
    <property type="entry name" value="LexA-like"/>
</dbReference>
<organism evidence="5 6">
    <name type="scientific">Treponema bryantii</name>
    <dbReference type="NCBI Taxonomy" id="163"/>
    <lineage>
        <taxon>Bacteria</taxon>
        <taxon>Pseudomonadati</taxon>
        <taxon>Spirochaetota</taxon>
        <taxon>Spirochaetia</taxon>
        <taxon>Spirochaetales</taxon>
        <taxon>Treponemataceae</taxon>
        <taxon>Treponema</taxon>
    </lineage>
</organism>
<dbReference type="InterPro" id="IPR015927">
    <property type="entry name" value="Peptidase_S24_S26A/B/C"/>
</dbReference>
<dbReference type="InterPro" id="IPR010982">
    <property type="entry name" value="Lambda_DNA-bd_dom_sf"/>
</dbReference>
<reference evidence="5 6" key="1">
    <citation type="submission" date="2016-10" db="EMBL/GenBank/DDBJ databases">
        <authorList>
            <person name="de Groot N.N."/>
        </authorList>
    </citation>
    <scope>NUCLEOTIDE SEQUENCE [LARGE SCALE GENOMIC DNA]</scope>
    <source>
        <strain evidence="5 6">B25</strain>
    </source>
</reference>
<dbReference type="EMBL" id="FOFU01000004">
    <property type="protein sequence ID" value="SEQ45213.1"/>
    <property type="molecule type" value="Genomic_DNA"/>
</dbReference>
<dbReference type="OrthoDB" id="2735991at2"/>
<dbReference type="GO" id="GO:0003677">
    <property type="term" value="F:DNA binding"/>
    <property type="evidence" value="ECO:0007669"/>
    <property type="project" value="UniProtKB-KW"/>
</dbReference>
<dbReference type="Proteomes" id="UP000182360">
    <property type="component" value="Unassembled WGS sequence"/>
</dbReference>
<feature type="domain" description="Peptidase S24/S26A/S26B/S26C" evidence="4">
    <location>
        <begin position="117"/>
        <end position="200"/>
    </location>
</feature>
<dbReference type="InterPro" id="IPR036286">
    <property type="entry name" value="LexA/Signal_pep-like_sf"/>
</dbReference>
<keyword evidence="1" id="KW-0805">Transcription regulation</keyword>
<dbReference type="PANTHER" id="PTHR40661:SF1">
    <property type="entry name" value="HTH CRO_C1-TYPE DOMAIN-CONTAINING PROTEIN"/>
    <property type="match status" value="1"/>
</dbReference>
<name>A0A1H9G596_9SPIR</name>
<dbReference type="CDD" id="cd06529">
    <property type="entry name" value="S24_LexA-like"/>
    <property type="match status" value="1"/>
</dbReference>
<proteinExistence type="predicted"/>
<evidence type="ECO:0000259" key="4">
    <source>
        <dbReference type="Pfam" id="PF00717"/>
    </source>
</evidence>
<gene>
    <name evidence="5" type="ORF">SAMN04487977_104285</name>
</gene>
<evidence type="ECO:0000313" key="6">
    <source>
        <dbReference type="Proteomes" id="UP000182360"/>
    </source>
</evidence>
<accession>A0A1H9G596</accession>
<dbReference type="CDD" id="cd00093">
    <property type="entry name" value="HTH_XRE"/>
    <property type="match status" value="1"/>
</dbReference>
<dbReference type="Pfam" id="PF00717">
    <property type="entry name" value="Peptidase_S24"/>
    <property type="match status" value="1"/>
</dbReference>
<sequence>MTRLESLYEEMAKRKMVASKKEFAEKLGFAYANLARYLSGQLKTTIDAENYRKFAESGINIDWLLTGEGEMFITDVAESAPLQIIPAEGEETACIPFYDIDVMAHIAESLDLKEETPAGVLSIPGFKDCIACFPVYGSSMEPKISNGDVIAVSQAVTCDQILWGEIYLVITDAWRVVKTVHPGKTEEYIILRSINPAYAGDTNLKKKDLRALYLVRGVVSRLGM</sequence>
<evidence type="ECO:0000313" key="5">
    <source>
        <dbReference type="EMBL" id="SEQ45213.1"/>
    </source>
</evidence>
<dbReference type="PANTHER" id="PTHR40661">
    <property type="match status" value="1"/>
</dbReference>
<dbReference type="InterPro" id="IPR001387">
    <property type="entry name" value="Cro/C1-type_HTH"/>
</dbReference>
<keyword evidence="3" id="KW-0804">Transcription</keyword>
<dbReference type="SUPFAM" id="SSF51306">
    <property type="entry name" value="LexA/Signal peptidase"/>
    <property type="match status" value="1"/>
</dbReference>
<dbReference type="RefSeq" id="WP_074643394.1">
    <property type="nucleotide sequence ID" value="NZ_FOFU01000004.1"/>
</dbReference>
<dbReference type="AlphaFoldDB" id="A0A1H9G596"/>
<keyword evidence="6" id="KW-1185">Reference proteome</keyword>
<keyword evidence="2" id="KW-0238">DNA-binding</keyword>
<evidence type="ECO:0000256" key="3">
    <source>
        <dbReference type="ARBA" id="ARBA00023163"/>
    </source>
</evidence>
<evidence type="ECO:0000256" key="2">
    <source>
        <dbReference type="ARBA" id="ARBA00023125"/>
    </source>
</evidence>
<dbReference type="Gene3D" id="2.10.109.10">
    <property type="entry name" value="Umud Fragment, subunit A"/>
    <property type="match status" value="1"/>
</dbReference>
<protein>
    <submittedName>
        <fullName evidence="5">Phage repressor protein C, contains Cro/C1-type HTH and peptisase s24 domains</fullName>
    </submittedName>
</protein>